<proteinExistence type="predicted"/>
<keyword evidence="1" id="KW-1133">Transmembrane helix</keyword>
<keyword evidence="4" id="KW-1185">Reference proteome</keyword>
<feature type="transmembrane region" description="Helical" evidence="1">
    <location>
        <begin position="149"/>
        <end position="167"/>
    </location>
</feature>
<dbReference type="SMART" id="SM01235">
    <property type="entry name" value="Haem_bd"/>
    <property type="match status" value="1"/>
</dbReference>
<dbReference type="InterPro" id="IPR025992">
    <property type="entry name" value="Haem-bd"/>
</dbReference>
<feature type="transmembrane region" description="Helical" evidence="1">
    <location>
        <begin position="87"/>
        <end position="105"/>
    </location>
</feature>
<evidence type="ECO:0000313" key="3">
    <source>
        <dbReference type="EMBL" id="MEL0658072.1"/>
    </source>
</evidence>
<feature type="transmembrane region" description="Helical" evidence="1">
    <location>
        <begin position="176"/>
        <end position="196"/>
    </location>
</feature>
<dbReference type="RefSeq" id="WP_341626791.1">
    <property type="nucleotide sequence ID" value="NZ_JBAKBA010000004.1"/>
</dbReference>
<dbReference type="Proteomes" id="UP001366060">
    <property type="component" value="Unassembled WGS sequence"/>
</dbReference>
<name>A0ABU9H8T2_9GAMM</name>
<evidence type="ECO:0000256" key="1">
    <source>
        <dbReference type="SAM" id="Phobius"/>
    </source>
</evidence>
<sequence length="410" mass="45680">MENYLIEVAHLVLRYFHVIAGIAWIGASFYFAWLDNSLETPPKEKADKGISGDLWAIHGGGFYEVAKYKNGPEHMPTTLHWFKWEAYTTWITGTLLFSLLYYVGADVNLLDGSKSELTKLAAIGTSFGSIAVGYVVYRALCNSALVKNGFLFAAISVVLLGLWAWGFDQLFADKAVYIHIGALIGTCMAGNVYHIIMPGQRYLVKEVEAGRIPDPSVGLKAKLCSIHNNYATLPIIFIMLSNHFSHTYTHQYGWLVLIALIVIGMWIRHYFNLKHRHINKPSVLISGIAAFFVLMLAIAPWESFAPRVAATNEGGADVVQISDAQAWNIVEKHCTECHSATPTSAMFASAPLGFTLDSIEAVETQHEKIYSRAVLNKDMPLANLTNMTEEERETLGVWIENYRIKKAAKQ</sequence>
<dbReference type="Pfam" id="PF06181">
    <property type="entry name" value="Urate_ox_N"/>
    <property type="match status" value="1"/>
</dbReference>
<feature type="transmembrane region" description="Helical" evidence="1">
    <location>
        <begin position="117"/>
        <end position="137"/>
    </location>
</feature>
<dbReference type="InterPro" id="IPR010389">
    <property type="entry name" value="Urate_ox_N"/>
</dbReference>
<comment type="caution">
    <text evidence="3">The sequence shown here is derived from an EMBL/GenBank/DDBJ whole genome shotgun (WGS) entry which is preliminary data.</text>
</comment>
<organism evidence="3 4">
    <name type="scientific">Psychromonas arctica</name>
    <dbReference type="NCBI Taxonomy" id="168275"/>
    <lineage>
        <taxon>Bacteria</taxon>
        <taxon>Pseudomonadati</taxon>
        <taxon>Pseudomonadota</taxon>
        <taxon>Gammaproteobacteria</taxon>
        <taxon>Alteromonadales</taxon>
        <taxon>Psychromonadaceae</taxon>
        <taxon>Psychromonas</taxon>
    </lineage>
</organism>
<gene>
    <name evidence="3" type="ORF">V6255_02870</name>
</gene>
<feature type="transmembrane region" description="Helical" evidence="1">
    <location>
        <begin position="252"/>
        <end position="271"/>
    </location>
</feature>
<dbReference type="EMBL" id="JBAKBA010000004">
    <property type="protein sequence ID" value="MEL0658072.1"/>
    <property type="molecule type" value="Genomic_DNA"/>
</dbReference>
<evidence type="ECO:0000259" key="2">
    <source>
        <dbReference type="SMART" id="SM01235"/>
    </source>
</evidence>
<reference evidence="3 4" key="1">
    <citation type="submission" date="2024-02" db="EMBL/GenBank/DDBJ databases">
        <title>Bacteria isolated from the canopy kelp, Nereocystis luetkeana.</title>
        <authorList>
            <person name="Pfister C.A."/>
            <person name="Younker I.T."/>
            <person name="Light S.H."/>
        </authorList>
    </citation>
    <scope>NUCLEOTIDE SEQUENCE [LARGE SCALE GENOMIC DNA]</scope>
    <source>
        <strain evidence="3 4">TI.2.07</strain>
    </source>
</reference>
<evidence type="ECO:0000313" key="4">
    <source>
        <dbReference type="Proteomes" id="UP001366060"/>
    </source>
</evidence>
<feature type="transmembrane region" description="Helical" evidence="1">
    <location>
        <begin position="12"/>
        <end position="33"/>
    </location>
</feature>
<feature type="domain" description="Haem-binding" evidence="2">
    <location>
        <begin position="289"/>
        <end position="403"/>
    </location>
</feature>
<accession>A0ABU9H8T2</accession>
<keyword evidence="1" id="KW-0472">Membrane</keyword>
<feature type="transmembrane region" description="Helical" evidence="1">
    <location>
        <begin position="283"/>
        <end position="301"/>
    </location>
</feature>
<protein>
    <submittedName>
        <fullName evidence="3">Urate hydroxylase PuuD</fullName>
    </submittedName>
</protein>
<keyword evidence="1" id="KW-0812">Transmembrane</keyword>